<dbReference type="EMBL" id="GGEC01075006">
    <property type="protein sequence ID" value="MBX55490.1"/>
    <property type="molecule type" value="Transcribed_RNA"/>
</dbReference>
<feature type="transmembrane region" description="Helical" evidence="1">
    <location>
        <begin position="12"/>
        <end position="31"/>
    </location>
</feature>
<keyword evidence="1" id="KW-0812">Transmembrane</keyword>
<organism evidence="2">
    <name type="scientific">Rhizophora mucronata</name>
    <name type="common">Asiatic mangrove</name>
    <dbReference type="NCBI Taxonomy" id="61149"/>
    <lineage>
        <taxon>Eukaryota</taxon>
        <taxon>Viridiplantae</taxon>
        <taxon>Streptophyta</taxon>
        <taxon>Embryophyta</taxon>
        <taxon>Tracheophyta</taxon>
        <taxon>Spermatophyta</taxon>
        <taxon>Magnoliopsida</taxon>
        <taxon>eudicotyledons</taxon>
        <taxon>Gunneridae</taxon>
        <taxon>Pentapetalae</taxon>
        <taxon>rosids</taxon>
        <taxon>fabids</taxon>
        <taxon>Malpighiales</taxon>
        <taxon>Rhizophoraceae</taxon>
        <taxon>Rhizophora</taxon>
    </lineage>
</organism>
<sequence>MLFALLHVFQCILYIHLLPSFSLLVSFWCFYHL</sequence>
<evidence type="ECO:0000256" key="1">
    <source>
        <dbReference type="SAM" id="Phobius"/>
    </source>
</evidence>
<keyword evidence="1" id="KW-1133">Transmembrane helix</keyword>
<name>A0A2P2PL62_RHIMU</name>
<accession>A0A2P2PL62</accession>
<keyword evidence="1" id="KW-0472">Membrane</keyword>
<protein>
    <submittedName>
        <fullName evidence="2">Uncharacterized protein</fullName>
    </submittedName>
</protein>
<reference evidence="2" key="1">
    <citation type="submission" date="2018-02" db="EMBL/GenBank/DDBJ databases">
        <title>Rhizophora mucronata_Transcriptome.</title>
        <authorList>
            <person name="Meera S.P."/>
            <person name="Sreeshan A."/>
            <person name="Augustine A."/>
        </authorList>
    </citation>
    <scope>NUCLEOTIDE SEQUENCE</scope>
    <source>
        <tissue evidence="2">Leaf</tissue>
    </source>
</reference>
<proteinExistence type="predicted"/>
<evidence type="ECO:0000313" key="2">
    <source>
        <dbReference type="EMBL" id="MBX55490.1"/>
    </source>
</evidence>
<dbReference type="AlphaFoldDB" id="A0A2P2PL62"/>